<comment type="caution">
    <text evidence="3">The sequence shown here is derived from an EMBL/GenBank/DDBJ whole genome shotgun (WGS) entry which is preliminary data.</text>
</comment>
<feature type="region of interest" description="Disordered" evidence="1">
    <location>
        <begin position="535"/>
        <end position="597"/>
    </location>
</feature>
<feature type="compositionally biased region" description="Basic and acidic residues" evidence="1">
    <location>
        <begin position="269"/>
        <end position="282"/>
    </location>
</feature>
<protein>
    <recommendedName>
        <fullName evidence="5">Protein kinase domain-containing protein</fullName>
    </recommendedName>
</protein>
<dbReference type="OrthoDB" id="9786339at2"/>
<dbReference type="AlphaFoldDB" id="K6VQQ9"/>
<organism evidence="3 4">
    <name type="scientific">Austwickia chelonae NBRC 105200</name>
    <dbReference type="NCBI Taxonomy" id="1184607"/>
    <lineage>
        <taxon>Bacteria</taxon>
        <taxon>Bacillati</taxon>
        <taxon>Actinomycetota</taxon>
        <taxon>Actinomycetes</taxon>
        <taxon>Micrococcales</taxon>
        <taxon>Dermatophilaceae</taxon>
        <taxon>Austwickia</taxon>
    </lineage>
</organism>
<proteinExistence type="predicted"/>
<sequence>MQDIAPGRTIGGRYTLNERRLASADGVEAWSATDTTLQAEITVTLFSSASKTSAAVLDAARRAAHVQDHRLVRILDVGSADNLSWIVEEHHESARNLIEIVEERPLNGEEARTVLGEAASCLATAARRGMHHLRLTPYSVLITQDGDVKLTGLGTVLALEGEEEPPRHRAELLDTLGLLGIAYYSLTTRWPFPKEVPGILPAPRVVGGVPAPSEIAAGVPADLDMLCRKALNGHAGPKSPGQLAQEVLPWQPSIRGDRSAPSPAPLIEAGKKPADPEQKSLEKPVPVPADTGAMTQPLRKSAVAKAAAMAKAVGAGAGMTAASVKGDSAPPPDPDQLTQPLVKRKTAQVKELLTQPLAKRKPPLGPQGAQRSSPDGSGSSSVGPVPQKSTGKGPAAGPSGPKNGKGLAAGVESTAKSSSDGGKKAEPGTSDDKKAKLGTFARAAADKAQLKRESMSARLAAERAAQNRPHKAVHLSDIPDSNVGFESPAPLIQVDPDEKPGTHSRLVLGVISAVCVVAFILAMVVVISSIGSLTGQDSKAAPGATPSASATSSSSPSSSSETPRTPVRIRDGVAVDPDGDGKENDNQIPRAFDGDAQTKWQSERYNADPNWGGTKGVGVAFRLTSPKALKKVTLTFGQVGQTGSIYVGSRPQISSSTKVGEFKDASGQTEVELTNADEAQYVIVWFTKATRDSGGYRVSLHEIVPVG</sequence>
<feature type="compositionally biased region" description="Basic and acidic residues" evidence="1">
    <location>
        <begin position="568"/>
        <end position="585"/>
    </location>
</feature>
<dbReference type="CDD" id="cd13973">
    <property type="entry name" value="PK_MviN-like"/>
    <property type="match status" value="1"/>
</dbReference>
<accession>K6VQQ9</accession>
<keyword evidence="2" id="KW-0472">Membrane</keyword>
<dbReference type="Gene3D" id="3.30.200.20">
    <property type="entry name" value="Phosphorylase Kinase, domain 1"/>
    <property type="match status" value="1"/>
</dbReference>
<dbReference type="Gene3D" id="2.60.120.260">
    <property type="entry name" value="Galactose-binding domain-like"/>
    <property type="match status" value="1"/>
</dbReference>
<keyword evidence="4" id="KW-1185">Reference proteome</keyword>
<dbReference type="InterPro" id="IPR008979">
    <property type="entry name" value="Galactose-bd-like_sf"/>
</dbReference>
<evidence type="ECO:0008006" key="5">
    <source>
        <dbReference type="Google" id="ProtNLM"/>
    </source>
</evidence>
<evidence type="ECO:0000313" key="4">
    <source>
        <dbReference type="Proteomes" id="UP000008495"/>
    </source>
</evidence>
<name>K6VQQ9_9MICO</name>
<keyword evidence="2" id="KW-1133">Transmembrane helix</keyword>
<dbReference type="Gene3D" id="1.10.510.10">
    <property type="entry name" value="Transferase(Phosphotransferase) domain 1"/>
    <property type="match status" value="1"/>
</dbReference>
<reference evidence="3 4" key="1">
    <citation type="submission" date="2012-08" db="EMBL/GenBank/DDBJ databases">
        <title>Whole genome shotgun sequence of Austwickia chelonae NBRC 105200.</title>
        <authorList>
            <person name="Yoshida I."/>
            <person name="Hosoyama A."/>
            <person name="Tsuchikane K."/>
            <person name="Katsumata H."/>
            <person name="Ando Y."/>
            <person name="Ohji S."/>
            <person name="Hamada M."/>
            <person name="Tamura T."/>
            <person name="Yamazoe A."/>
            <person name="Yamazaki S."/>
            <person name="Fujita N."/>
        </authorList>
    </citation>
    <scope>NUCLEOTIDE SEQUENCE [LARGE SCALE GENOMIC DNA]</scope>
    <source>
        <strain evidence="3 4">NBRC 105200</strain>
    </source>
</reference>
<feature type="region of interest" description="Disordered" evidence="1">
    <location>
        <begin position="253"/>
        <end position="293"/>
    </location>
</feature>
<dbReference type="EMBL" id="BAGZ01000018">
    <property type="protein sequence ID" value="GAB79054.1"/>
    <property type="molecule type" value="Genomic_DNA"/>
</dbReference>
<evidence type="ECO:0000256" key="2">
    <source>
        <dbReference type="SAM" id="Phobius"/>
    </source>
</evidence>
<evidence type="ECO:0000313" key="3">
    <source>
        <dbReference type="EMBL" id="GAB79054.1"/>
    </source>
</evidence>
<feature type="transmembrane region" description="Helical" evidence="2">
    <location>
        <begin position="506"/>
        <end position="530"/>
    </location>
</feature>
<dbReference type="InterPro" id="IPR011009">
    <property type="entry name" value="Kinase-like_dom_sf"/>
</dbReference>
<dbReference type="SUPFAM" id="SSF49785">
    <property type="entry name" value="Galactose-binding domain-like"/>
    <property type="match status" value="1"/>
</dbReference>
<evidence type="ECO:0000256" key="1">
    <source>
        <dbReference type="SAM" id="MobiDB-lite"/>
    </source>
</evidence>
<dbReference type="SUPFAM" id="SSF56112">
    <property type="entry name" value="Protein kinase-like (PK-like)"/>
    <property type="match status" value="1"/>
</dbReference>
<dbReference type="eggNOG" id="COG0515">
    <property type="taxonomic scope" value="Bacteria"/>
</dbReference>
<gene>
    <name evidence="3" type="ORF">AUCHE_18_00550</name>
</gene>
<dbReference type="STRING" id="100225.SAMN05421595_2914"/>
<feature type="compositionally biased region" description="Basic and acidic residues" evidence="1">
    <location>
        <begin position="421"/>
        <end position="435"/>
    </location>
</feature>
<feature type="region of interest" description="Disordered" evidence="1">
    <location>
        <begin position="452"/>
        <end position="481"/>
    </location>
</feature>
<dbReference type="Proteomes" id="UP000008495">
    <property type="component" value="Unassembled WGS sequence"/>
</dbReference>
<keyword evidence="2" id="KW-0812">Transmembrane</keyword>
<feature type="compositionally biased region" description="Low complexity" evidence="1">
    <location>
        <begin position="372"/>
        <end position="406"/>
    </location>
</feature>
<dbReference type="RefSeq" id="WP_006503811.1">
    <property type="nucleotide sequence ID" value="NZ_BAGZ01000018.1"/>
</dbReference>
<feature type="region of interest" description="Disordered" evidence="1">
    <location>
        <begin position="321"/>
        <end position="436"/>
    </location>
</feature>
<feature type="compositionally biased region" description="Low complexity" evidence="1">
    <location>
        <begin position="538"/>
        <end position="566"/>
    </location>
</feature>